<name>A0AAU7U123_9GAMM</name>
<dbReference type="AlphaFoldDB" id="A0AAU7U123"/>
<dbReference type="InterPro" id="IPR058979">
    <property type="entry name" value="LysC-like"/>
</dbReference>
<organism evidence="1">
    <name type="scientific">Pantoea sp. BJ2</name>
    <dbReference type="NCBI Taxonomy" id="3141322"/>
    <lineage>
        <taxon>Bacteria</taxon>
        <taxon>Pseudomonadati</taxon>
        <taxon>Pseudomonadota</taxon>
        <taxon>Gammaproteobacteria</taxon>
        <taxon>Enterobacterales</taxon>
        <taxon>Erwiniaceae</taxon>
        <taxon>Pantoea</taxon>
    </lineage>
</organism>
<dbReference type="EMBL" id="CP158292">
    <property type="protein sequence ID" value="XBV46691.1"/>
    <property type="molecule type" value="Genomic_DNA"/>
</dbReference>
<protein>
    <submittedName>
        <fullName evidence="1">Rz1-like lysis system protein LysC</fullName>
    </submittedName>
</protein>
<dbReference type="Pfam" id="PF23793">
    <property type="entry name" value="LysC"/>
    <property type="match status" value="1"/>
</dbReference>
<dbReference type="NCBIfam" id="NF038368">
    <property type="entry name" value="P2_Rz1"/>
    <property type="match status" value="1"/>
</dbReference>
<dbReference type="InterPro" id="IPR047737">
    <property type="entry name" value="LysC"/>
</dbReference>
<reference evidence="1" key="1">
    <citation type="submission" date="2024-06" db="EMBL/GenBank/DDBJ databases">
        <title>Multiomics insights into the TNT degradation mechanism by Pantoea sp. BJ2 isolated from an ammunition destruction site.</title>
        <authorList>
            <person name="Luo J."/>
        </authorList>
    </citation>
    <scope>NUCLEOTIDE SEQUENCE</scope>
    <source>
        <strain evidence="1">BJ2</strain>
    </source>
</reference>
<sequence length="82" mass="8740">MILLSGCASVRPSPEVSLTVSGCPRITPCRLDEAAPRRNGDLLAQLDDTEAAWAACADKVDTIISCQDKDDEQAAVLAKRPE</sequence>
<evidence type="ECO:0000313" key="1">
    <source>
        <dbReference type="EMBL" id="XBV46691.1"/>
    </source>
</evidence>
<dbReference type="RefSeq" id="WP_225614447.1">
    <property type="nucleotide sequence ID" value="NZ_CP158292.1"/>
</dbReference>
<proteinExistence type="predicted"/>
<accession>A0AAU7U123</accession>
<gene>
    <name evidence="1" type="primary">lysC</name>
    <name evidence="1" type="ORF">AAF463_16610</name>
</gene>